<evidence type="ECO:0000256" key="1">
    <source>
        <dbReference type="ARBA" id="ARBA00004370"/>
    </source>
</evidence>
<keyword evidence="10" id="KW-1185">Reference proteome</keyword>
<name>A0A671UYB1_SPAAU</name>
<evidence type="ECO:0000313" key="10">
    <source>
        <dbReference type="Proteomes" id="UP000472265"/>
    </source>
</evidence>
<dbReference type="InParanoid" id="A0A671UYB1"/>
<dbReference type="PROSITE" id="PS50835">
    <property type="entry name" value="IG_LIKE"/>
    <property type="match status" value="1"/>
</dbReference>
<dbReference type="OMA" id="DIPNFQM"/>
<dbReference type="Ensembl" id="ENSSAUT00010020579.1">
    <property type="protein sequence ID" value="ENSSAUP00010019447.1"/>
    <property type="gene ID" value="ENSSAUG00010008752.1"/>
</dbReference>
<evidence type="ECO:0000313" key="9">
    <source>
        <dbReference type="Ensembl" id="ENSSAUP00010019447.1"/>
    </source>
</evidence>
<dbReference type="Proteomes" id="UP000472265">
    <property type="component" value="Chromosome 24"/>
</dbReference>
<reference evidence="9" key="2">
    <citation type="submission" date="2025-08" db="UniProtKB">
        <authorList>
            <consortium name="Ensembl"/>
        </authorList>
    </citation>
    <scope>IDENTIFICATION</scope>
</reference>
<dbReference type="PANTHER" id="PTHR12080">
    <property type="entry name" value="SIGNALING LYMPHOCYTIC ACTIVATION MOLECULE"/>
    <property type="match status" value="1"/>
</dbReference>
<feature type="region of interest" description="Disordered" evidence="5">
    <location>
        <begin position="275"/>
        <end position="368"/>
    </location>
</feature>
<keyword evidence="2 7" id="KW-0732">Signal</keyword>
<dbReference type="InterPro" id="IPR013783">
    <property type="entry name" value="Ig-like_fold"/>
</dbReference>
<dbReference type="Gene3D" id="2.60.40.10">
    <property type="entry name" value="Immunoglobulins"/>
    <property type="match status" value="2"/>
</dbReference>
<keyword evidence="6" id="KW-1133">Transmembrane helix</keyword>
<evidence type="ECO:0000256" key="3">
    <source>
        <dbReference type="ARBA" id="ARBA00023136"/>
    </source>
</evidence>
<dbReference type="InterPro" id="IPR007110">
    <property type="entry name" value="Ig-like_dom"/>
</dbReference>
<comment type="subcellular location">
    <subcellularLocation>
        <location evidence="1">Membrane</location>
    </subcellularLocation>
</comment>
<dbReference type="GO" id="GO:0016020">
    <property type="term" value="C:membrane"/>
    <property type="evidence" value="ECO:0007669"/>
    <property type="project" value="UniProtKB-SubCell"/>
</dbReference>
<feature type="signal peptide" evidence="7">
    <location>
        <begin position="1"/>
        <end position="36"/>
    </location>
</feature>
<protein>
    <submittedName>
        <fullName evidence="9">T-cell surface antigen CD2-like</fullName>
    </submittedName>
</protein>
<proteinExistence type="predicted"/>
<accession>A0A671UYB1</accession>
<keyword evidence="4" id="KW-0325">Glycoprotein</keyword>
<dbReference type="SUPFAM" id="SSF48726">
    <property type="entry name" value="Immunoglobulin"/>
    <property type="match status" value="2"/>
</dbReference>
<feature type="chain" id="PRO_5025337828" evidence="7">
    <location>
        <begin position="37"/>
        <end position="368"/>
    </location>
</feature>
<reference evidence="9" key="3">
    <citation type="submission" date="2025-09" db="UniProtKB">
        <authorList>
            <consortium name="Ensembl"/>
        </authorList>
    </citation>
    <scope>IDENTIFICATION</scope>
</reference>
<sequence>MESGCSSRLNLMRMVVKMATFPSITVLLLCCSSVASTDSQCHLYAETNKDITVPLGITVANSMMLAWKKDETVIFRRRSGRVSKGAVGDVTQDGSLILKKVSKDKAGTYTPEVYTADGKAVGGMKSTKLCVIDPAPIPTLKIECGKKEILVTCNVPQTEGLNIAWVQNGKVLEAETKKTLKRDIAKVLEKATFSCNVSNKVSSRASEPKTQTCIKPGFSFPKEIFGISTWYFVGGGGGVVLLLIILVIVCCIRMRRKKTMQVKDEEELRLGWTNQNQQHHHHQHGPAPNQHHHHHHQQPAGHTGPRQHRSKQPRSQQRPSRDPAHPNGQPQPSPRRAAQVPRPADTTDDEKPPPLPQPRKKAPKTARV</sequence>
<evidence type="ECO:0000256" key="2">
    <source>
        <dbReference type="ARBA" id="ARBA00022729"/>
    </source>
</evidence>
<evidence type="ECO:0000256" key="4">
    <source>
        <dbReference type="ARBA" id="ARBA00023180"/>
    </source>
</evidence>
<feature type="compositionally biased region" description="Basic residues" evidence="5">
    <location>
        <begin position="278"/>
        <end position="297"/>
    </location>
</feature>
<gene>
    <name evidence="9" type="primary">si:ch211-132g1.1</name>
</gene>
<reference evidence="9" key="1">
    <citation type="submission" date="2021-04" db="EMBL/GenBank/DDBJ databases">
        <authorList>
            <consortium name="Wellcome Sanger Institute Data Sharing"/>
        </authorList>
    </citation>
    <scope>NUCLEOTIDE SEQUENCE [LARGE SCALE GENOMIC DNA]</scope>
</reference>
<keyword evidence="3 6" id="KW-0472">Membrane</keyword>
<evidence type="ECO:0000256" key="5">
    <source>
        <dbReference type="SAM" id="MobiDB-lite"/>
    </source>
</evidence>
<dbReference type="AlphaFoldDB" id="A0A671UYB1"/>
<feature type="transmembrane region" description="Helical" evidence="6">
    <location>
        <begin position="230"/>
        <end position="252"/>
    </location>
</feature>
<dbReference type="GeneTree" id="ENSGT00950000183302"/>
<evidence type="ECO:0000256" key="6">
    <source>
        <dbReference type="SAM" id="Phobius"/>
    </source>
</evidence>
<feature type="compositionally biased region" description="Basic residues" evidence="5">
    <location>
        <begin position="358"/>
        <end position="368"/>
    </location>
</feature>
<keyword evidence="6" id="KW-0812">Transmembrane</keyword>
<dbReference type="InterPro" id="IPR015631">
    <property type="entry name" value="CD2/SLAM_rcpt"/>
</dbReference>
<feature type="domain" description="Ig-like" evidence="8">
    <location>
        <begin position="111"/>
        <end position="212"/>
    </location>
</feature>
<organism evidence="9 10">
    <name type="scientific">Sparus aurata</name>
    <name type="common">Gilthead sea bream</name>
    <dbReference type="NCBI Taxonomy" id="8175"/>
    <lineage>
        <taxon>Eukaryota</taxon>
        <taxon>Metazoa</taxon>
        <taxon>Chordata</taxon>
        <taxon>Craniata</taxon>
        <taxon>Vertebrata</taxon>
        <taxon>Euteleostomi</taxon>
        <taxon>Actinopterygii</taxon>
        <taxon>Neopterygii</taxon>
        <taxon>Teleostei</taxon>
        <taxon>Neoteleostei</taxon>
        <taxon>Acanthomorphata</taxon>
        <taxon>Eupercaria</taxon>
        <taxon>Spariformes</taxon>
        <taxon>Sparidae</taxon>
        <taxon>Sparus</taxon>
    </lineage>
</organism>
<dbReference type="NCBIfam" id="NF041738">
    <property type="entry name" value="GG_III-CTERM"/>
    <property type="match status" value="1"/>
</dbReference>
<dbReference type="PANTHER" id="PTHR12080:SF134">
    <property type="entry name" value="CD48 ANTIGEN"/>
    <property type="match status" value="1"/>
</dbReference>
<dbReference type="InterPro" id="IPR036179">
    <property type="entry name" value="Ig-like_dom_sf"/>
</dbReference>
<evidence type="ECO:0000256" key="7">
    <source>
        <dbReference type="SAM" id="SignalP"/>
    </source>
</evidence>
<evidence type="ECO:0000259" key="8">
    <source>
        <dbReference type="PROSITE" id="PS50835"/>
    </source>
</evidence>